<accession>A0AA43TY66</accession>
<name>A0AA43TY66_9LECA</name>
<sequence length="303" mass="33635">MSDEEDYYDDEYEYFEYEEDSYNAVDDLAEHTMHSPVLIGHDQDLDFLDYDGDWDDSADDFYQEAASAHPESRHRASGIESPRPRKKQCGLTSKDPASLCEPVIWIPLSQSLHPPELPKRQHDGAKIVALLEDWREHLTGSPAWARLSQKSSLSQAPSQSTNRPGGSGAKRKRGSETTDGRAVAESTKSPSSPERKAKKQATAPLEQSKVSVRAKATDSQQEPAVSLRKPQHQPGQVLREVRLPPAALTDGQGNANRRGRPPSKRKAPSEDEELSKKKVLAATKPHALTKLNRASGRQTRSKK</sequence>
<evidence type="ECO:0000256" key="1">
    <source>
        <dbReference type="SAM" id="MobiDB-lite"/>
    </source>
</evidence>
<keyword evidence="3" id="KW-1185">Reference proteome</keyword>
<organism evidence="2 3">
    <name type="scientific">Ramalina farinacea</name>
    <dbReference type="NCBI Taxonomy" id="258253"/>
    <lineage>
        <taxon>Eukaryota</taxon>
        <taxon>Fungi</taxon>
        <taxon>Dikarya</taxon>
        <taxon>Ascomycota</taxon>
        <taxon>Pezizomycotina</taxon>
        <taxon>Lecanoromycetes</taxon>
        <taxon>OSLEUM clade</taxon>
        <taxon>Lecanoromycetidae</taxon>
        <taxon>Lecanorales</taxon>
        <taxon>Lecanorineae</taxon>
        <taxon>Ramalinaceae</taxon>
        <taxon>Ramalina</taxon>
    </lineage>
</organism>
<feature type="region of interest" description="Disordered" evidence="1">
    <location>
        <begin position="65"/>
        <end position="95"/>
    </location>
</feature>
<evidence type="ECO:0000313" key="3">
    <source>
        <dbReference type="Proteomes" id="UP001161017"/>
    </source>
</evidence>
<feature type="region of interest" description="Disordered" evidence="1">
    <location>
        <begin position="142"/>
        <end position="303"/>
    </location>
</feature>
<dbReference type="AlphaFoldDB" id="A0AA43TY66"/>
<feature type="compositionally biased region" description="Basic residues" evidence="1">
    <location>
        <begin position="257"/>
        <end position="266"/>
    </location>
</feature>
<gene>
    <name evidence="2" type="ORF">OHK93_003406</name>
</gene>
<comment type="caution">
    <text evidence="2">The sequence shown here is derived from an EMBL/GenBank/DDBJ whole genome shotgun (WGS) entry which is preliminary data.</text>
</comment>
<evidence type="ECO:0000313" key="2">
    <source>
        <dbReference type="EMBL" id="MDI1492194.1"/>
    </source>
</evidence>
<protein>
    <submittedName>
        <fullName evidence="2">Uncharacterized protein</fullName>
    </submittedName>
</protein>
<dbReference type="EMBL" id="JAPUFD010000018">
    <property type="protein sequence ID" value="MDI1492194.1"/>
    <property type="molecule type" value="Genomic_DNA"/>
</dbReference>
<feature type="compositionally biased region" description="Polar residues" evidence="1">
    <location>
        <begin position="148"/>
        <end position="164"/>
    </location>
</feature>
<reference evidence="2" key="1">
    <citation type="journal article" date="2023" name="Genome Biol. Evol.">
        <title>First Whole Genome Sequence and Flow Cytometry Genome Size Data for the Lichen-Forming Fungus Ramalina farinacea (Ascomycota).</title>
        <authorList>
            <person name="Llewellyn T."/>
            <person name="Mian S."/>
            <person name="Hill R."/>
            <person name="Leitch I.J."/>
            <person name="Gaya E."/>
        </authorList>
    </citation>
    <scope>NUCLEOTIDE SEQUENCE</scope>
    <source>
        <strain evidence="2">LIQ254RAFAR</strain>
    </source>
</reference>
<proteinExistence type="predicted"/>
<dbReference type="Proteomes" id="UP001161017">
    <property type="component" value="Unassembled WGS sequence"/>
</dbReference>